<keyword evidence="1" id="KW-0812">Transmembrane</keyword>
<organism evidence="2 3">
    <name type="scientific">Pontibacillus marinus BH030004 = DSM 16465</name>
    <dbReference type="NCBI Taxonomy" id="1385511"/>
    <lineage>
        <taxon>Bacteria</taxon>
        <taxon>Bacillati</taxon>
        <taxon>Bacillota</taxon>
        <taxon>Bacilli</taxon>
        <taxon>Bacillales</taxon>
        <taxon>Bacillaceae</taxon>
        <taxon>Pontibacillus</taxon>
    </lineage>
</organism>
<dbReference type="Proteomes" id="UP000030403">
    <property type="component" value="Unassembled WGS sequence"/>
</dbReference>
<evidence type="ECO:0000256" key="1">
    <source>
        <dbReference type="SAM" id="Phobius"/>
    </source>
</evidence>
<evidence type="ECO:0000313" key="3">
    <source>
        <dbReference type="Proteomes" id="UP000030403"/>
    </source>
</evidence>
<feature type="transmembrane region" description="Helical" evidence="1">
    <location>
        <begin position="12"/>
        <end position="32"/>
    </location>
</feature>
<name>A0A0A5G0N1_9BACI</name>
<keyword evidence="3" id="KW-1185">Reference proteome</keyword>
<feature type="transmembrane region" description="Helical" evidence="1">
    <location>
        <begin position="118"/>
        <end position="137"/>
    </location>
</feature>
<keyword evidence="1" id="KW-0472">Membrane</keyword>
<comment type="caution">
    <text evidence="2">The sequence shown here is derived from an EMBL/GenBank/DDBJ whole genome shotgun (WGS) entry which is preliminary data.</text>
</comment>
<protein>
    <submittedName>
        <fullName evidence="2">Uncharacterized protein</fullName>
    </submittedName>
</protein>
<accession>A0A0A5G0N1</accession>
<keyword evidence="1" id="KW-1133">Transmembrane helix</keyword>
<evidence type="ECO:0000313" key="2">
    <source>
        <dbReference type="EMBL" id="KGX86666.1"/>
    </source>
</evidence>
<sequence length="282" mass="32802">MIENFSEVSSVLFGVSSGLLTIVGLIAVYITLNSQQSVEKAREILWNLQSLNFSIKKNFSEENTDSLQEIRWWFRHYENLVSKSKPTDVVTYLAIITICFVAFSWTTFTLMVDLSSPLNVFMVGSILVLLSFSYMLFKLNDNKNLGKLPSYHELMSMNHKDKTEMDMLQILKKTTICEVSFEDDSSIKLFFHFPFNKMEFKYEVTVFDTEEGILGGEAIASSHFTLEELDTVYSPSELMGMDLDYLLVRVDFWHDSKEQDIYGREFKFPLFEYKEEDDFQTV</sequence>
<dbReference type="eggNOG" id="ENOG50309JB">
    <property type="taxonomic scope" value="Bacteria"/>
</dbReference>
<dbReference type="EMBL" id="AVPF01000029">
    <property type="protein sequence ID" value="KGX86666.1"/>
    <property type="molecule type" value="Genomic_DNA"/>
</dbReference>
<reference evidence="2 3" key="1">
    <citation type="submission" date="2013-08" db="EMBL/GenBank/DDBJ databases">
        <authorList>
            <person name="Huang J."/>
            <person name="Wang G."/>
        </authorList>
    </citation>
    <scope>NUCLEOTIDE SEQUENCE [LARGE SCALE GENOMIC DNA]</scope>
    <source>
        <strain evidence="2 3">BH030004</strain>
    </source>
</reference>
<feature type="transmembrane region" description="Helical" evidence="1">
    <location>
        <begin position="89"/>
        <end position="112"/>
    </location>
</feature>
<dbReference type="RefSeq" id="WP_027445336.1">
    <property type="nucleotide sequence ID" value="NZ_AULJ01000008.1"/>
</dbReference>
<proteinExistence type="predicted"/>
<dbReference type="AlphaFoldDB" id="A0A0A5G0N1"/>
<dbReference type="OrthoDB" id="1794831at2"/>
<gene>
    <name evidence="2" type="ORF">N783_11765</name>
</gene>